<protein>
    <submittedName>
        <fullName evidence="5">Putative truncated GIY-YIG endonuclease</fullName>
    </submittedName>
</protein>
<dbReference type="PROSITE" id="PS50164">
    <property type="entry name" value="GIY_YIG"/>
    <property type="match status" value="1"/>
</dbReference>
<name>A0A075KJD6_9CAUD</name>
<evidence type="ECO:0000256" key="3">
    <source>
        <dbReference type="ARBA" id="ARBA00022842"/>
    </source>
</evidence>
<organism evidence="5 6">
    <name type="scientific">Lactobacillus phage Ld17</name>
    <dbReference type="NCBI Taxonomy" id="1500733"/>
    <lineage>
        <taxon>Viruses</taxon>
        <taxon>Duplodnaviria</taxon>
        <taxon>Heunggongvirae</taxon>
        <taxon>Uroviricota</taxon>
        <taxon>Caudoviricetes</taxon>
        <taxon>Cequinquevirus</taxon>
        <taxon>Cequinquevirus Ld17</taxon>
    </lineage>
</organism>
<reference evidence="5 6" key="1">
    <citation type="journal article" date="2014" name="Appl. Environ. Microbiol.">
        <title>Molecular Characterization of Three Lactobacillus delbrueckii subsp. bulgaricus Phages.</title>
        <authorList>
            <person name="Casey E."/>
            <person name="Mahony J."/>
            <person name="O'Connell-Motherway M."/>
            <person name="Bottacini F."/>
            <person name="Cornelissen A."/>
            <person name="Neve H."/>
            <person name="Heller K.J."/>
            <person name="Noben J.P."/>
            <person name="Dal Bello F."/>
            <person name="van Sinderen D."/>
        </authorList>
    </citation>
    <scope>NUCLEOTIDE SEQUENCE [LARGE SCALE GENOMIC DNA]</scope>
</reference>
<dbReference type="Gene3D" id="1.10.10.10">
    <property type="entry name" value="Winged helix-like DNA-binding domain superfamily/Winged helix DNA-binding domain"/>
    <property type="match status" value="1"/>
</dbReference>
<dbReference type="GO" id="GO:0004519">
    <property type="term" value="F:endonuclease activity"/>
    <property type="evidence" value="ECO:0007669"/>
    <property type="project" value="UniProtKB-KW"/>
</dbReference>
<accession>A0A075KJD6</accession>
<comment type="cofactor">
    <cofactor evidence="1">
        <name>Mg(2+)</name>
        <dbReference type="ChEBI" id="CHEBI:18420"/>
    </cofactor>
</comment>
<evidence type="ECO:0000256" key="2">
    <source>
        <dbReference type="ARBA" id="ARBA00010045"/>
    </source>
</evidence>
<evidence type="ECO:0000259" key="4">
    <source>
        <dbReference type="PROSITE" id="PS50164"/>
    </source>
</evidence>
<dbReference type="SMART" id="SM00465">
    <property type="entry name" value="GIYc"/>
    <property type="match status" value="1"/>
</dbReference>
<dbReference type="KEGG" id="vg:22109876"/>
<evidence type="ECO:0000313" key="6">
    <source>
        <dbReference type="Proteomes" id="UP000028564"/>
    </source>
</evidence>
<dbReference type="GeneID" id="22109876"/>
<dbReference type="OrthoDB" id="25784at10239"/>
<evidence type="ECO:0000313" key="5">
    <source>
        <dbReference type="EMBL" id="AIF54379.1"/>
    </source>
</evidence>
<dbReference type="InterPro" id="IPR000305">
    <property type="entry name" value="GIY-YIG_endonuc"/>
</dbReference>
<dbReference type="SMART" id="SM00496">
    <property type="entry name" value="IENR2"/>
    <property type="match status" value="4"/>
</dbReference>
<dbReference type="InterPro" id="IPR003611">
    <property type="entry name" value="NUMOD3"/>
</dbReference>
<dbReference type="EMBL" id="KJ564037">
    <property type="protein sequence ID" value="AIF54379.1"/>
    <property type="molecule type" value="Genomic_DNA"/>
</dbReference>
<dbReference type="RefSeq" id="YP_009098663.1">
    <property type="nucleotide sequence ID" value="NC_025420.1"/>
</dbReference>
<dbReference type="InterPro" id="IPR006350">
    <property type="entry name" value="Intron_endoG1"/>
</dbReference>
<keyword evidence="6" id="KW-1185">Reference proteome</keyword>
<keyword evidence="5" id="KW-0378">Hydrolase</keyword>
<proteinExistence type="predicted"/>
<gene>
    <name evidence="5" type="ORF">LDB17_004</name>
</gene>
<keyword evidence="5" id="KW-0255">Endonuclease</keyword>
<dbReference type="SUPFAM" id="SSF82771">
    <property type="entry name" value="GIY-YIG endonuclease"/>
    <property type="match status" value="1"/>
</dbReference>
<comment type="similarity">
    <text evidence="2">To endonucleases of group I introns of fungi and phage.</text>
</comment>
<evidence type="ECO:0000256" key="1">
    <source>
        <dbReference type="ARBA" id="ARBA00001946"/>
    </source>
</evidence>
<dbReference type="Pfam" id="PF07460">
    <property type="entry name" value="NUMOD3"/>
    <property type="match status" value="1"/>
</dbReference>
<dbReference type="InterPro" id="IPR035901">
    <property type="entry name" value="GIY-YIG_endonuc_sf"/>
</dbReference>
<dbReference type="InterPro" id="IPR036388">
    <property type="entry name" value="WH-like_DNA-bd_sf"/>
</dbReference>
<dbReference type="Proteomes" id="UP000028564">
    <property type="component" value="Segment"/>
</dbReference>
<dbReference type="CDD" id="cd10443">
    <property type="entry name" value="GIY-YIG_HE_Tlr8p_PBC-V_like"/>
    <property type="match status" value="1"/>
</dbReference>
<dbReference type="GO" id="GO:0003677">
    <property type="term" value="F:DNA binding"/>
    <property type="evidence" value="ECO:0007669"/>
    <property type="project" value="InterPro"/>
</dbReference>
<dbReference type="NCBIfam" id="TIGR01453">
    <property type="entry name" value="grpIintron_endo"/>
    <property type="match status" value="1"/>
</dbReference>
<feature type="domain" description="GIY-YIG" evidence="4">
    <location>
        <begin position="4"/>
        <end position="91"/>
    </location>
</feature>
<keyword evidence="3" id="KW-0460">Magnesium</keyword>
<sequence length="220" mass="25496">MNSENYKVYKHTTPNNKAYIGITKLDVNKRWKNGNGYKHNPYFTRAISKYGWENIEHDVLYDGLTKEQAEKKEIELISFYKSDNSKFGYNIQHGGNVNCVNEETKRKISKAISKRKFSDETREKLSKLHKGKNNFNYGKHLSKEHREKISKANKSHLTSDETRKKISKAKSASVKCIETKVVYKSAREAEMKTGIKSGCIRDVCSGRRKTTGGYHWEYVL</sequence>
<keyword evidence="5" id="KW-0540">Nuclease</keyword>
<dbReference type="SUPFAM" id="SSF64496">
    <property type="entry name" value="DNA-binding domain of intron-encoded endonucleases"/>
    <property type="match status" value="1"/>
</dbReference>